<name>A0AAV7N4Q5_PLEWA</name>
<dbReference type="Proteomes" id="UP001066276">
    <property type="component" value="Chromosome 9"/>
</dbReference>
<dbReference type="EMBL" id="JANPWB010000013">
    <property type="protein sequence ID" value="KAJ1111016.1"/>
    <property type="molecule type" value="Genomic_DNA"/>
</dbReference>
<keyword evidence="2" id="KW-1185">Reference proteome</keyword>
<proteinExistence type="predicted"/>
<reference evidence="1" key="1">
    <citation type="journal article" date="2022" name="bioRxiv">
        <title>Sequencing and chromosome-scale assembly of the giantPleurodeles waltlgenome.</title>
        <authorList>
            <person name="Brown T."/>
            <person name="Elewa A."/>
            <person name="Iarovenko S."/>
            <person name="Subramanian E."/>
            <person name="Araus A.J."/>
            <person name="Petzold A."/>
            <person name="Susuki M."/>
            <person name="Suzuki K.-i.T."/>
            <person name="Hayashi T."/>
            <person name="Toyoda A."/>
            <person name="Oliveira C."/>
            <person name="Osipova E."/>
            <person name="Leigh N.D."/>
            <person name="Simon A."/>
            <person name="Yun M.H."/>
        </authorList>
    </citation>
    <scope>NUCLEOTIDE SEQUENCE</scope>
    <source>
        <strain evidence="1">20211129_DDA</strain>
        <tissue evidence="1">Liver</tissue>
    </source>
</reference>
<sequence>MAVSGGNIFINKSAVYEVISVIRNRGVDGRIVEGAVVNRAVINNNFCGIDETFVDRPDVKAKVDCAVMVVVRVKVMLAVVVDVSFEVDFTVDCSEADFGKCIRFLGGDGG</sequence>
<gene>
    <name evidence="1" type="ORF">NDU88_008354</name>
</gene>
<evidence type="ECO:0000313" key="2">
    <source>
        <dbReference type="Proteomes" id="UP001066276"/>
    </source>
</evidence>
<comment type="caution">
    <text evidence="1">The sequence shown here is derived from an EMBL/GenBank/DDBJ whole genome shotgun (WGS) entry which is preliminary data.</text>
</comment>
<evidence type="ECO:0000313" key="1">
    <source>
        <dbReference type="EMBL" id="KAJ1111016.1"/>
    </source>
</evidence>
<organism evidence="1 2">
    <name type="scientific">Pleurodeles waltl</name>
    <name type="common">Iberian ribbed newt</name>
    <dbReference type="NCBI Taxonomy" id="8319"/>
    <lineage>
        <taxon>Eukaryota</taxon>
        <taxon>Metazoa</taxon>
        <taxon>Chordata</taxon>
        <taxon>Craniata</taxon>
        <taxon>Vertebrata</taxon>
        <taxon>Euteleostomi</taxon>
        <taxon>Amphibia</taxon>
        <taxon>Batrachia</taxon>
        <taxon>Caudata</taxon>
        <taxon>Salamandroidea</taxon>
        <taxon>Salamandridae</taxon>
        <taxon>Pleurodelinae</taxon>
        <taxon>Pleurodeles</taxon>
    </lineage>
</organism>
<dbReference type="AlphaFoldDB" id="A0AAV7N4Q5"/>
<protein>
    <submittedName>
        <fullName evidence="1">Uncharacterized protein</fullName>
    </submittedName>
</protein>
<accession>A0AAV7N4Q5</accession>